<dbReference type="PANTHER" id="PTHR11358">
    <property type="entry name" value="ARGINASE/AGMATINASE"/>
    <property type="match status" value="1"/>
</dbReference>
<dbReference type="AlphaFoldDB" id="A0A8I1DFA2"/>
<dbReference type="Pfam" id="PF00491">
    <property type="entry name" value="Arginase"/>
    <property type="match status" value="1"/>
</dbReference>
<accession>A0A8I1DFA2</accession>
<organism evidence="2 3">
    <name type="scientific">Thermoactinomyces intermedius</name>
    <dbReference type="NCBI Taxonomy" id="2024"/>
    <lineage>
        <taxon>Bacteria</taxon>
        <taxon>Bacillati</taxon>
        <taxon>Bacillota</taxon>
        <taxon>Bacilli</taxon>
        <taxon>Bacillales</taxon>
        <taxon>Thermoactinomycetaceae</taxon>
        <taxon>Thermoactinomyces</taxon>
    </lineage>
</organism>
<dbReference type="SUPFAM" id="SSF52768">
    <property type="entry name" value="Arginase/deacetylase"/>
    <property type="match status" value="1"/>
</dbReference>
<dbReference type="GO" id="GO:0046872">
    <property type="term" value="F:metal ion binding"/>
    <property type="evidence" value="ECO:0007669"/>
    <property type="project" value="InterPro"/>
</dbReference>
<dbReference type="GO" id="GO:0008783">
    <property type="term" value="F:agmatinase activity"/>
    <property type="evidence" value="ECO:0007669"/>
    <property type="project" value="TreeGrafter"/>
</dbReference>
<dbReference type="RefSeq" id="WP_181731880.1">
    <property type="nucleotide sequence ID" value="NZ_JACEIR010000004.1"/>
</dbReference>
<dbReference type="PANTHER" id="PTHR11358:SF41">
    <property type="entry name" value="ARGINASE"/>
    <property type="match status" value="1"/>
</dbReference>
<dbReference type="PROSITE" id="PS51409">
    <property type="entry name" value="ARGINASE_2"/>
    <property type="match status" value="1"/>
</dbReference>
<name>A0A8I1DFA2_THEIN</name>
<reference evidence="2 3" key="1">
    <citation type="submission" date="2020-12" db="EMBL/GenBank/DDBJ databases">
        <title>WGS of Thermoactinomyces spp.</title>
        <authorList>
            <person name="Cheng K."/>
        </authorList>
    </citation>
    <scope>NUCLEOTIDE SEQUENCE [LARGE SCALE GENOMIC DNA]</scope>
    <source>
        <strain evidence="3">CICC 10671\DSM 43846</strain>
    </source>
</reference>
<dbReference type="Proteomes" id="UP000633619">
    <property type="component" value="Unassembled WGS sequence"/>
</dbReference>
<evidence type="ECO:0000313" key="3">
    <source>
        <dbReference type="Proteomes" id="UP000633619"/>
    </source>
</evidence>
<keyword evidence="3" id="KW-1185">Reference proteome</keyword>
<dbReference type="GO" id="GO:0033389">
    <property type="term" value="P:putrescine biosynthetic process from arginine, via agmatine"/>
    <property type="evidence" value="ECO:0007669"/>
    <property type="project" value="TreeGrafter"/>
</dbReference>
<dbReference type="EMBL" id="JAECVW010000002">
    <property type="protein sequence ID" value="MBH8594631.1"/>
    <property type="molecule type" value="Genomic_DNA"/>
</dbReference>
<sequence>MELREVTLLNFDNTYREQPQLSRVANQWIELQDIPGTNLYCSGQAWQKLTERIPEKTGRGITFIGNGNHHYVTYLFLQKFHQPFTLVLFDNHTDSQPLMGSKLLSCGSWVAEALGNLPFLQKVFLVGTCSKSKAFPSRLKNKIVLWLNRQWDQLVSAIPTEDIYISIDKDVLDRADAITNWDQGNMRLADLLAALGRLACRKKVLGVDVCGELPVSPAEVWSHRNELKRNETANLSILQQILSS</sequence>
<dbReference type="InterPro" id="IPR006035">
    <property type="entry name" value="Ureohydrolase"/>
</dbReference>
<proteinExistence type="inferred from homology"/>
<dbReference type="InterPro" id="IPR023696">
    <property type="entry name" value="Ureohydrolase_dom_sf"/>
</dbReference>
<comment type="similarity">
    <text evidence="1">Belongs to the arginase family.</text>
</comment>
<protein>
    <submittedName>
        <fullName evidence="2">Arginase family protein</fullName>
    </submittedName>
</protein>
<dbReference type="Gene3D" id="3.40.800.10">
    <property type="entry name" value="Ureohydrolase domain"/>
    <property type="match status" value="1"/>
</dbReference>
<evidence type="ECO:0000313" key="2">
    <source>
        <dbReference type="EMBL" id="MBH8594631.1"/>
    </source>
</evidence>
<gene>
    <name evidence="2" type="ORF">I8U20_04730</name>
</gene>
<comment type="caution">
    <text evidence="2">The sequence shown here is derived from an EMBL/GenBank/DDBJ whole genome shotgun (WGS) entry which is preliminary data.</text>
</comment>
<evidence type="ECO:0000256" key="1">
    <source>
        <dbReference type="PROSITE-ProRule" id="PRU00742"/>
    </source>
</evidence>